<dbReference type="GO" id="GO:0009253">
    <property type="term" value="P:peptidoglycan catabolic process"/>
    <property type="evidence" value="ECO:0007669"/>
    <property type="project" value="InterPro"/>
</dbReference>
<evidence type="ECO:0000313" key="1">
    <source>
        <dbReference type="EMBL" id="BAQ94083.1"/>
    </source>
</evidence>
<keyword evidence="2" id="KW-1185">Reference proteome</keyword>
<evidence type="ECO:0000313" key="2">
    <source>
        <dbReference type="Proteomes" id="UP000505345"/>
    </source>
</evidence>
<reference evidence="1 2" key="1">
    <citation type="journal article" date="2013" name="PLoS Genet.">
        <title>Expanding the Marine Virosphere Using Metagenomics.</title>
        <authorList>
            <person name="Mizuno C.M."/>
            <person name="Rodriguez-Valera F."/>
            <person name="Kimes N.E."/>
            <person name="Ghai R."/>
        </authorList>
    </citation>
    <scope>NUCLEOTIDE SEQUENCE [LARGE SCALE GENOMIC DNA]</scope>
    <source>
        <strain evidence="1">UvMED-CGR-C62A-MedDCM-OCT-S28-C10</strain>
    </source>
</reference>
<dbReference type="EMBL" id="AP013540">
    <property type="protein sequence ID" value="BAQ94083.1"/>
    <property type="molecule type" value="Genomic_DNA"/>
</dbReference>
<dbReference type="GO" id="GO:0008745">
    <property type="term" value="F:N-acetylmuramoyl-L-alanine amidase activity"/>
    <property type="evidence" value="ECO:0007669"/>
    <property type="project" value="InterPro"/>
</dbReference>
<name>A0A6S4PFZ5_9CAUD</name>
<dbReference type="InterPro" id="IPR036505">
    <property type="entry name" value="Amidase/PGRP_sf"/>
</dbReference>
<dbReference type="Gene3D" id="3.40.80.10">
    <property type="entry name" value="Peptidoglycan recognition protein-like"/>
    <property type="match status" value="1"/>
</dbReference>
<dbReference type="KEGG" id="vg:55412607"/>
<accession>A0A6S4PFZ5</accession>
<dbReference type="SUPFAM" id="SSF55846">
    <property type="entry name" value="N-acetylmuramoyl-L-alanine amidase-like"/>
    <property type="match status" value="1"/>
</dbReference>
<dbReference type="RefSeq" id="YP_009778141.1">
    <property type="nucleotide sequence ID" value="NC_047711.1"/>
</dbReference>
<organism evidence="1 2">
    <name type="scientific">uncultured phage_MedDCM-OCT-S28-C10</name>
    <dbReference type="NCBI Taxonomy" id="2741077"/>
    <lineage>
        <taxon>Viruses</taxon>
        <taxon>Duplodnaviria</taxon>
        <taxon>Heunggongvirae</taxon>
        <taxon>Uroviricota</taxon>
        <taxon>Caudoviricetes</taxon>
        <taxon>Autographivirales</taxon>
        <taxon>Votkovvirus</taxon>
        <taxon>Votkovvirus S28C10</taxon>
    </lineage>
</organism>
<sequence length="94" mass="10444">MDITLKQLDKQHRQEGVLGLKSHYIITLDGKVQTGRELNSVGYKIPADAIGILLVGTSNFNLHQLTSLRNLVQELKELYGAIVVTNNTTTEIKI</sequence>
<dbReference type="GeneID" id="55412607"/>
<dbReference type="Proteomes" id="UP000505345">
    <property type="component" value="Segment"/>
</dbReference>
<proteinExistence type="predicted"/>
<protein>
    <submittedName>
        <fullName evidence="1">Lysozyme</fullName>
    </submittedName>
</protein>